<evidence type="ECO:0000313" key="2">
    <source>
        <dbReference type="EMBL" id="UNP28241.1"/>
    </source>
</evidence>
<evidence type="ECO:0000259" key="1">
    <source>
        <dbReference type="PROSITE" id="PS50987"/>
    </source>
</evidence>
<dbReference type="EMBL" id="CP093547">
    <property type="protein sequence ID" value="UNP28241.1"/>
    <property type="molecule type" value="Genomic_DNA"/>
</dbReference>
<dbReference type="PROSITE" id="PS50987">
    <property type="entry name" value="HTH_ARSR_2"/>
    <property type="match status" value="1"/>
</dbReference>
<dbReference type="Pfam" id="PF01022">
    <property type="entry name" value="HTH_5"/>
    <property type="match status" value="1"/>
</dbReference>
<dbReference type="InterPro" id="IPR011991">
    <property type="entry name" value="ArsR-like_HTH"/>
</dbReference>
<dbReference type="InterPro" id="IPR036388">
    <property type="entry name" value="WH-like_DNA-bd_sf"/>
</dbReference>
<dbReference type="Proteomes" id="UP000829194">
    <property type="component" value="Chromosome"/>
</dbReference>
<accession>A0ABY3X9W9</accession>
<protein>
    <submittedName>
        <fullName evidence="2">ArsR family transcriptional regulator</fullName>
    </submittedName>
</protein>
<dbReference type="PANTHER" id="PTHR39168:SF1">
    <property type="entry name" value="TRANSCRIPTIONAL REGULATORY PROTEIN"/>
    <property type="match status" value="1"/>
</dbReference>
<dbReference type="InterPro" id="IPR036390">
    <property type="entry name" value="WH_DNA-bd_sf"/>
</dbReference>
<dbReference type="Gene3D" id="1.10.10.10">
    <property type="entry name" value="Winged helix-like DNA-binding domain superfamily/Winged helix DNA-binding domain"/>
    <property type="match status" value="1"/>
</dbReference>
<dbReference type="CDD" id="cd00090">
    <property type="entry name" value="HTH_ARSR"/>
    <property type="match status" value="1"/>
</dbReference>
<feature type="domain" description="HTH arsR-type" evidence="1">
    <location>
        <begin position="1"/>
        <end position="94"/>
    </location>
</feature>
<evidence type="ECO:0000313" key="3">
    <source>
        <dbReference type="Proteomes" id="UP000829194"/>
    </source>
</evidence>
<dbReference type="RefSeq" id="WP_057943859.1">
    <property type="nucleotide sequence ID" value="NZ_CP011131.1"/>
</dbReference>
<dbReference type="SMART" id="SM00418">
    <property type="entry name" value="HTH_ARSR"/>
    <property type="match status" value="1"/>
</dbReference>
<organism evidence="2 3">
    <name type="scientific">Lysobacter gummosus</name>
    <dbReference type="NCBI Taxonomy" id="262324"/>
    <lineage>
        <taxon>Bacteria</taxon>
        <taxon>Pseudomonadati</taxon>
        <taxon>Pseudomonadota</taxon>
        <taxon>Gammaproteobacteria</taxon>
        <taxon>Lysobacterales</taxon>
        <taxon>Lysobacteraceae</taxon>
        <taxon>Lysobacter</taxon>
    </lineage>
</organism>
<name>A0ABY3X9W9_9GAMM</name>
<keyword evidence="3" id="KW-1185">Reference proteome</keyword>
<dbReference type="SUPFAM" id="SSF46785">
    <property type="entry name" value="Winged helix' DNA-binding domain"/>
    <property type="match status" value="1"/>
</dbReference>
<proteinExistence type="predicted"/>
<dbReference type="PANTHER" id="PTHR39168">
    <property type="entry name" value="TRANSCRIPTIONAL REGULATOR-RELATED"/>
    <property type="match status" value="1"/>
</dbReference>
<gene>
    <name evidence="2" type="ORF">MOV92_17290</name>
</gene>
<sequence>MRTEHALADIAAAIGDPARALMLVALLDGRSRSAGELAAAAGVAPQTASTHLARLGAAALIATEKQGRHRYHRLASGEVAEAVEALLGLTDGLASRPRPRSLLGPRDAALRHARTCYDHLAGELAVALADAWQRNGWIAAQPQGWTLTADGGERIVRLGVALPDPTRRRPALRPCLDWSERRPHIGGQLGANLLAACLAQGLLRRRRNSRSLDVTDAGARKLREWSRSD</sequence>
<dbReference type="InterPro" id="IPR001845">
    <property type="entry name" value="HTH_ArsR_DNA-bd_dom"/>
</dbReference>
<reference evidence="2 3" key="1">
    <citation type="submission" date="2022-03" db="EMBL/GenBank/DDBJ databases">
        <title>Complete genome sequence of Lysobacter capsici VKM B-2533 and Lysobacter gummosus 10.1.1, promising sources of lytic agents.</title>
        <authorList>
            <person name="Tarlachkov S.V."/>
            <person name="Kudryakova I.V."/>
            <person name="Afoshin A.S."/>
            <person name="Leontyevskaya E.A."/>
            <person name="Leontyevskaya N.V."/>
        </authorList>
    </citation>
    <scope>NUCLEOTIDE SEQUENCE [LARGE SCALE GENOMIC DNA]</scope>
    <source>
        <strain evidence="2 3">10.1.1</strain>
    </source>
</reference>
<dbReference type="InterPro" id="IPR052543">
    <property type="entry name" value="HTH_Metal-responsive_Reg"/>
</dbReference>